<comment type="caution">
    <text evidence="1">The sequence shown here is derived from an EMBL/GenBank/DDBJ whole genome shotgun (WGS) entry which is preliminary data.</text>
</comment>
<keyword evidence="2" id="KW-1185">Reference proteome</keyword>
<organism evidence="1 2">
    <name type="scientific">Diphasiastrum complanatum</name>
    <name type="common">Issler's clubmoss</name>
    <name type="synonym">Lycopodium complanatum</name>
    <dbReference type="NCBI Taxonomy" id="34168"/>
    <lineage>
        <taxon>Eukaryota</taxon>
        <taxon>Viridiplantae</taxon>
        <taxon>Streptophyta</taxon>
        <taxon>Embryophyta</taxon>
        <taxon>Tracheophyta</taxon>
        <taxon>Lycopodiopsida</taxon>
        <taxon>Lycopodiales</taxon>
        <taxon>Lycopodiaceae</taxon>
        <taxon>Lycopodioideae</taxon>
        <taxon>Diphasiastrum</taxon>
    </lineage>
</organism>
<proteinExistence type="predicted"/>
<accession>A0ACC2EXV7</accession>
<evidence type="ECO:0000313" key="2">
    <source>
        <dbReference type="Proteomes" id="UP001162992"/>
    </source>
</evidence>
<sequence>MDSNKDDAERCVRIARAAMASGNYGRASKFCLKAQRLYPSPEVDALLSELKEGADQEEIQTNSGAGAEESEGFRADSGPVKGDKATRNGFHQNESASTTMEATAEQIHIVRRINKTKDYYEILGLAKGCSEEEVRKAYRKISLKVHPDKNKAAGAEEAFKAVSKAFQCLSEAGMREKYDRYGPEEVQNLFHQQGGMRRQRHNEDFFYDEMFDPNEIFNAFFSGMQNQNGAFRRAHFVYTRGGQGGARAGTDTRSINILGVVQLLSILALFFFSYLPFSQPVYSLQKVSPYQHEKVTKDHGVNYYVKSTSYDRDYPSGSQARWNIEAQIEREYKEILLSNCRIELNMRRWGQITETPNCNKFEQFQRSY</sequence>
<dbReference type="EMBL" id="CM055092">
    <property type="protein sequence ID" value="KAJ7571363.1"/>
    <property type="molecule type" value="Genomic_DNA"/>
</dbReference>
<evidence type="ECO:0000313" key="1">
    <source>
        <dbReference type="EMBL" id="KAJ7571363.1"/>
    </source>
</evidence>
<name>A0ACC2EXV7_DIPCM</name>
<reference evidence="2" key="1">
    <citation type="journal article" date="2024" name="Proc. Natl. Acad. Sci. U.S.A.">
        <title>Extraordinary preservation of gene collinearity over three hundred million years revealed in homosporous lycophytes.</title>
        <authorList>
            <person name="Li C."/>
            <person name="Wickell D."/>
            <person name="Kuo L.Y."/>
            <person name="Chen X."/>
            <person name="Nie B."/>
            <person name="Liao X."/>
            <person name="Peng D."/>
            <person name="Ji J."/>
            <person name="Jenkins J."/>
            <person name="Williams M."/>
            <person name="Shu S."/>
            <person name="Plott C."/>
            <person name="Barry K."/>
            <person name="Rajasekar S."/>
            <person name="Grimwood J."/>
            <person name="Han X."/>
            <person name="Sun S."/>
            <person name="Hou Z."/>
            <person name="He W."/>
            <person name="Dai G."/>
            <person name="Sun C."/>
            <person name="Schmutz J."/>
            <person name="Leebens-Mack J.H."/>
            <person name="Li F.W."/>
            <person name="Wang L."/>
        </authorList>
    </citation>
    <scope>NUCLEOTIDE SEQUENCE [LARGE SCALE GENOMIC DNA]</scope>
    <source>
        <strain evidence="2">cv. PW_Plant_1</strain>
    </source>
</reference>
<dbReference type="Proteomes" id="UP001162992">
    <property type="component" value="Chromosome 1"/>
</dbReference>
<gene>
    <name evidence="1" type="ORF">O6H91_01G160900</name>
</gene>
<protein>
    <submittedName>
        <fullName evidence="1">Uncharacterized protein</fullName>
    </submittedName>
</protein>